<dbReference type="InterPro" id="IPR018197">
    <property type="entry name" value="Glycerate_kinase_RE-like"/>
</dbReference>
<dbReference type="Proteomes" id="UP000191171">
    <property type="component" value="Unassembled WGS sequence"/>
</dbReference>
<evidence type="ECO:0000313" key="2">
    <source>
        <dbReference type="Proteomes" id="UP000191171"/>
    </source>
</evidence>
<name>A0A1B5FSA0_ENTFC</name>
<gene>
    <name evidence="1" type="ORF">B1P95_08790</name>
</gene>
<accession>A0A1B5FSA0</accession>
<dbReference type="Gene3D" id="3.40.50.10350">
    <property type="entry name" value="Glycerate kinase, domain 1"/>
    <property type="match status" value="1"/>
</dbReference>
<organism evidence="1 2">
    <name type="scientific">Enterococcus faecium</name>
    <name type="common">Streptococcus faecium</name>
    <dbReference type="NCBI Taxonomy" id="1352"/>
    <lineage>
        <taxon>Bacteria</taxon>
        <taxon>Bacillati</taxon>
        <taxon>Bacillota</taxon>
        <taxon>Bacilli</taxon>
        <taxon>Lactobacillales</taxon>
        <taxon>Enterococcaceae</taxon>
        <taxon>Enterococcus</taxon>
    </lineage>
</organism>
<dbReference type="RefSeq" id="WP_002296523.1">
    <property type="nucleotide sequence ID" value="NZ_AP026566.1"/>
</dbReference>
<dbReference type="EMBL" id="MVGJ01000042">
    <property type="protein sequence ID" value="OOL82540.1"/>
    <property type="molecule type" value="Genomic_DNA"/>
</dbReference>
<evidence type="ECO:0000313" key="1">
    <source>
        <dbReference type="EMBL" id="OOL82540.1"/>
    </source>
</evidence>
<protein>
    <submittedName>
        <fullName evidence="1">Uncharacterized protein</fullName>
    </submittedName>
</protein>
<reference evidence="1 2" key="1">
    <citation type="submission" date="2017-02" db="EMBL/GenBank/DDBJ databases">
        <title>Clonality and virulence of isolates of VRE in Hematopoietic Stem Cell Transplanted (HSCT) patients.</title>
        <authorList>
            <person name="Marchi A.P."/>
            <person name="Martins R.C."/>
            <person name="Marie S.K."/>
            <person name="Levin A.S."/>
            <person name="Costa S.F."/>
        </authorList>
    </citation>
    <scope>NUCLEOTIDE SEQUENCE [LARGE SCALE GENOMIC DNA]</scope>
    <source>
        <strain evidence="1 2">LIM1759</strain>
    </source>
</reference>
<sequence length="57" mass="6550">MEKKNQAQLSEGGIDYVLDIINEPMVLSYAMEQVERLLVCAGKQAMRLIRLGEKIRR</sequence>
<comment type="caution">
    <text evidence="1">The sequence shown here is derived from an EMBL/GenBank/DDBJ whole genome shotgun (WGS) entry which is preliminary data.</text>
</comment>
<proteinExistence type="predicted"/>
<dbReference type="AlphaFoldDB" id="A0A1B5FSA0"/>